<protein>
    <recommendedName>
        <fullName evidence="4">Transmembrane protein</fullName>
    </recommendedName>
</protein>
<organism evidence="2 3">
    <name type="scientific">Rhizobium esperanzae</name>
    <dbReference type="NCBI Taxonomy" id="1967781"/>
    <lineage>
        <taxon>Bacteria</taxon>
        <taxon>Pseudomonadati</taxon>
        <taxon>Pseudomonadota</taxon>
        <taxon>Alphaproteobacteria</taxon>
        <taxon>Hyphomicrobiales</taxon>
        <taxon>Rhizobiaceae</taxon>
        <taxon>Rhizobium/Agrobacterium group</taxon>
        <taxon>Rhizobium</taxon>
    </lineage>
</organism>
<dbReference type="EMBL" id="JACIFY010000006">
    <property type="protein sequence ID" value="MBB4235535.1"/>
    <property type="molecule type" value="Genomic_DNA"/>
</dbReference>
<comment type="caution">
    <text evidence="2">The sequence shown here is derived from an EMBL/GenBank/DDBJ whole genome shotgun (WGS) entry which is preliminary data.</text>
</comment>
<dbReference type="Proteomes" id="UP000540909">
    <property type="component" value="Unassembled WGS sequence"/>
</dbReference>
<name>A0A7W6R2E0_9HYPH</name>
<keyword evidence="1" id="KW-0472">Membrane</keyword>
<feature type="transmembrane region" description="Helical" evidence="1">
    <location>
        <begin position="79"/>
        <end position="99"/>
    </location>
</feature>
<reference evidence="2 3" key="1">
    <citation type="submission" date="2020-08" db="EMBL/GenBank/DDBJ databases">
        <title>Genomic Encyclopedia of Type Strains, Phase IV (KMG-V): Genome sequencing to study the core and pangenomes of soil and plant-associated prokaryotes.</title>
        <authorList>
            <person name="Whitman W."/>
        </authorList>
    </citation>
    <scope>NUCLEOTIDE SEQUENCE [LARGE SCALE GENOMIC DNA]</scope>
    <source>
        <strain evidence="2 3">SEMIA 4089</strain>
    </source>
</reference>
<keyword evidence="1" id="KW-1133">Transmembrane helix</keyword>
<evidence type="ECO:0000313" key="3">
    <source>
        <dbReference type="Proteomes" id="UP000540909"/>
    </source>
</evidence>
<proteinExistence type="predicted"/>
<feature type="transmembrane region" description="Helical" evidence="1">
    <location>
        <begin position="158"/>
        <end position="178"/>
    </location>
</feature>
<evidence type="ECO:0008006" key="4">
    <source>
        <dbReference type="Google" id="ProtNLM"/>
    </source>
</evidence>
<dbReference type="AlphaFoldDB" id="A0A7W6R2E0"/>
<accession>A0A7W6R2E0</accession>
<sequence>MARRHDLNLDTAISRYQDREFAIATNKPQQMPRAAAIRSSARRDRSIICRSPKLVIEGMPMFLDDEFAIRLMRMRRISVLFLVVATAFIACIAAIPGLASAARAAETQQVSTEFAALVRPNGIAIDVSGPFAEAATMIAQKSSTVNLPQTATRADEQIARGLTVLLLALMAASGLAVWRRRLKGIVVIGAKRDGR</sequence>
<keyword evidence="1" id="KW-0812">Transmembrane</keyword>
<evidence type="ECO:0000256" key="1">
    <source>
        <dbReference type="SAM" id="Phobius"/>
    </source>
</evidence>
<evidence type="ECO:0000313" key="2">
    <source>
        <dbReference type="EMBL" id="MBB4235535.1"/>
    </source>
</evidence>
<gene>
    <name evidence="2" type="ORF">GGD57_002103</name>
</gene>